<evidence type="ECO:0000256" key="8">
    <source>
        <dbReference type="PIRNR" id="PIRNR006351"/>
    </source>
</evidence>
<sequence length="425" mass="46718">MERFLNWIEIGWMPPMAKLAEFRHLRAIRDGIIATLPLIIVGCFFLIIAFPPVSSLEAMVKPHVQDILIPYRLTLGLMALYAAFGMGHSLARSCRLDGITGGLLSAATFIMATLPVNLDDRLSKDEALGWLLPLGNMGGSGLFMSIIAMLVAVESMRFFKKSGFTIKMPESVPASVSRSFEALVPAAVIVLMMWTIRIWLNIDLHEILQAIFRPLGTFAGNTFLGALIPVIFIMLLWSTGIHGVAVIGTVFQPVWFALLDENAAAQAAGQPLPNMIVEPFFQWFVWIGGSGTTIALCVLMLFSKSSYLKQVGRFSIVPGIFNINEPVIFGVPIVMNPLLFIPAVLAPVLCTITAYLAFSLDWINRISIFAPWTLPAPIGAYMATGGDWHAIILVFINILLSGLIYYPFFKVYEKKMLAEEANSSG</sequence>
<accession>A0A7W2ASQ7</accession>
<dbReference type="InterPro" id="IPR003352">
    <property type="entry name" value="PTS_EIIC"/>
</dbReference>
<dbReference type="InterPro" id="IPR051088">
    <property type="entry name" value="PTS_Sugar-EIIC/EIIB"/>
</dbReference>
<keyword evidence="4 8" id="KW-0762">Sugar transport</keyword>
<dbReference type="PANTHER" id="PTHR33989:SF11">
    <property type="entry name" value="LICHENAN PERMEASE IIC COMPONENT"/>
    <property type="match status" value="1"/>
</dbReference>
<feature type="transmembrane region" description="Helical" evidence="9">
    <location>
        <begin position="69"/>
        <end position="87"/>
    </location>
</feature>
<evidence type="ECO:0000256" key="5">
    <source>
        <dbReference type="ARBA" id="ARBA00022692"/>
    </source>
</evidence>
<feature type="transmembrane region" description="Helical" evidence="9">
    <location>
        <begin position="180"/>
        <end position="200"/>
    </location>
</feature>
<keyword evidence="6 9" id="KW-1133">Transmembrane helix</keyword>
<dbReference type="PIRSF" id="PIRSF006351">
    <property type="entry name" value="PTS_EIIC-Cellobiose"/>
    <property type="match status" value="1"/>
</dbReference>
<feature type="transmembrane region" description="Helical" evidence="9">
    <location>
        <begin position="339"/>
        <end position="358"/>
    </location>
</feature>
<dbReference type="AlphaFoldDB" id="A0A7W2ASQ7"/>
<feature type="transmembrane region" description="Helical" evidence="9">
    <location>
        <begin position="243"/>
        <end position="260"/>
    </location>
</feature>
<dbReference type="GO" id="GO:0008982">
    <property type="term" value="F:protein-N(PI)-phosphohistidine-sugar phosphotransferase activity"/>
    <property type="evidence" value="ECO:0007669"/>
    <property type="project" value="UniProtKB-UniRule"/>
</dbReference>
<feature type="domain" description="PTS EIIC type-3" evidence="10">
    <location>
        <begin position="8"/>
        <end position="408"/>
    </location>
</feature>
<evidence type="ECO:0000256" key="3">
    <source>
        <dbReference type="ARBA" id="ARBA00022475"/>
    </source>
</evidence>
<feature type="transmembrane region" description="Helical" evidence="9">
    <location>
        <begin position="314"/>
        <end position="333"/>
    </location>
</feature>
<organism evidence="11 12">
    <name type="scientific">Thermoactinomyces mirandus</name>
    <dbReference type="NCBI Taxonomy" id="2756294"/>
    <lineage>
        <taxon>Bacteria</taxon>
        <taxon>Bacillati</taxon>
        <taxon>Bacillota</taxon>
        <taxon>Bacilli</taxon>
        <taxon>Bacillales</taxon>
        <taxon>Thermoactinomycetaceae</taxon>
        <taxon>Thermoactinomyces</taxon>
    </lineage>
</organism>
<evidence type="ECO:0000313" key="11">
    <source>
        <dbReference type="EMBL" id="MBA4603863.1"/>
    </source>
</evidence>
<evidence type="ECO:0000259" key="10">
    <source>
        <dbReference type="PROSITE" id="PS51105"/>
    </source>
</evidence>
<evidence type="ECO:0000313" key="12">
    <source>
        <dbReference type="Proteomes" id="UP000538292"/>
    </source>
</evidence>
<comment type="subcellular location">
    <subcellularLocation>
        <location evidence="1">Cell membrane</location>
        <topology evidence="1">Multi-pass membrane protein</topology>
    </subcellularLocation>
</comment>
<dbReference type="Proteomes" id="UP000538292">
    <property type="component" value="Unassembled WGS sequence"/>
</dbReference>
<evidence type="ECO:0000256" key="1">
    <source>
        <dbReference type="ARBA" id="ARBA00004651"/>
    </source>
</evidence>
<keyword evidence="3 8" id="KW-1003">Cell membrane</keyword>
<dbReference type="PROSITE" id="PS51105">
    <property type="entry name" value="PTS_EIIC_TYPE_3"/>
    <property type="match status" value="1"/>
</dbReference>
<dbReference type="InterPro" id="IPR004796">
    <property type="entry name" value="PTS_IIC_cello"/>
</dbReference>
<reference evidence="11 12" key="1">
    <citation type="submission" date="2020-07" db="EMBL/GenBank/DDBJ databases">
        <title>Thermoactinomyces phylogeny.</title>
        <authorList>
            <person name="Dunlap C."/>
        </authorList>
    </citation>
    <scope>NUCLEOTIDE SEQUENCE [LARGE SCALE GENOMIC DNA]</scope>
    <source>
        <strain evidence="11 12">AMNI-1</strain>
    </source>
</reference>
<keyword evidence="12" id="KW-1185">Reference proteome</keyword>
<comment type="caution">
    <text evidence="11">The sequence shown here is derived from an EMBL/GenBank/DDBJ whole genome shotgun (WGS) entry which is preliminary data.</text>
</comment>
<evidence type="ECO:0000256" key="7">
    <source>
        <dbReference type="ARBA" id="ARBA00023136"/>
    </source>
</evidence>
<dbReference type="Pfam" id="PF02378">
    <property type="entry name" value="PTS_EIIC"/>
    <property type="match status" value="1"/>
</dbReference>
<feature type="transmembrane region" description="Helical" evidence="9">
    <location>
        <begin position="212"/>
        <end position="236"/>
    </location>
</feature>
<feature type="transmembrane region" description="Helical" evidence="9">
    <location>
        <begin position="138"/>
        <end position="159"/>
    </location>
</feature>
<dbReference type="NCBIfam" id="TIGR00410">
    <property type="entry name" value="lacE"/>
    <property type="match status" value="1"/>
</dbReference>
<evidence type="ECO:0000256" key="6">
    <source>
        <dbReference type="ARBA" id="ARBA00022989"/>
    </source>
</evidence>
<evidence type="ECO:0000256" key="2">
    <source>
        <dbReference type="ARBA" id="ARBA00022448"/>
    </source>
</evidence>
<gene>
    <name evidence="11" type="ORF">H2C83_16470</name>
</gene>
<dbReference type="GO" id="GO:1901264">
    <property type="term" value="P:carbohydrate derivative transport"/>
    <property type="evidence" value="ECO:0007669"/>
    <property type="project" value="TreeGrafter"/>
</dbReference>
<proteinExistence type="predicted"/>
<feature type="transmembrane region" description="Helical" evidence="9">
    <location>
        <begin position="31"/>
        <end position="49"/>
    </location>
</feature>
<dbReference type="InterPro" id="IPR004501">
    <property type="entry name" value="PTS_EIIC_3"/>
</dbReference>
<dbReference type="EMBL" id="JACEOL010000076">
    <property type="protein sequence ID" value="MBA4603863.1"/>
    <property type="molecule type" value="Genomic_DNA"/>
</dbReference>
<keyword evidence="7 8" id="KW-0472">Membrane</keyword>
<evidence type="ECO:0000256" key="4">
    <source>
        <dbReference type="ARBA" id="ARBA00022597"/>
    </source>
</evidence>
<comment type="function">
    <text evidence="8">The phosphoenolpyruvate-dependent sugar phosphotransferase system (PTS), a major carbohydrate active -transport system, catalyzes the phosphorylation of incoming sugar substrates concomitant with their translocation across the cell membrane.</text>
</comment>
<dbReference type="GO" id="GO:0009401">
    <property type="term" value="P:phosphoenolpyruvate-dependent sugar phosphotransferase system"/>
    <property type="evidence" value="ECO:0007669"/>
    <property type="project" value="InterPro"/>
</dbReference>
<keyword evidence="5 9" id="KW-0812">Transmembrane</keyword>
<evidence type="ECO:0000256" key="9">
    <source>
        <dbReference type="SAM" id="Phobius"/>
    </source>
</evidence>
<feature type="transmembrane region" description="Helical" evidence="9">
    <location>
        <begin position="388"/>
        <end position="408"/>
    </location>
</feature>
<dbReference type="RefSeq" id="WP_181742333.1">
    <property type="nucleotide sequence ID" value="NZ_JACEOL010000076.1"/>
</dbReference>
<feature type="transmembrane region" description="Helical" evidence="9">
    <location>
        <begin position="99"/>
        <end position="118"/>
    </location>
</feature>
<protein>
    <recommendedName>
        <fullName evidence="8">Permease IIC component</fullName>
    </recommendedName>
</protein>
<dbReference type="PANTHER" id="PTHR33989">
    <property type="match status" value="1"/>
</dbReference>
<name>A0A7W2ASQ7_9BACL</name>
<keyword evidence="2 8" id="KW-0813">Transport</keyword>
<feature type="transmembrane region" description="Helical" evidence="9">
    <location>
        <begin position="365"/>
        <end position="382"/>
    </location>
</feature>
<dbReference type="GO" id="GO:0005886">
    <property type="term" value="C:plasma membrane"/>
    <property type="evidence" value="ECO:0007669"/>
    <property type="project" value="UniProtKB-SubCell"/>
</dbReference>
<feature type="transmembrane region" description="Helical" evidence="9">
    <location>
        <begin position="280"/>
        <end position="302"/>
    </location>
</feature>